<reference evidence="2" key="1">
    <citation type="submission" date="2023-01" db="EMBL/GenBank/DDBJ databases">
        <title>Colletotrichum chrysophilum M932 genome sequence.</title>
        <authorList>
            <person name="Baroncelli R."/>
        </authorList>
    </citation>
    <scope>NUCLEOTIDE SEQUENCE</scope>
    <source>
        <strain evidence="2">M932</strain>
    </source>
</reference>
<gene>
    <name evidence="2" type="ORF">CCHR01_09108</name>
</gene>
<sequence>MRWQQQARLVSQTQIRPGRLSLPELLAGGRVFGWPYTHTRHSTHYQQHLPQQQGKAKPPTAAACDLWNLLQLLMSNGGGDVDMDADDDASNSNSNIARHTQ</sequence>
<comment type="caution">
    <text evidence="2">The sequence shown here is derived from an EMBL/GenBank/DDBJ whole genome shotgun (WGS) entry which is preliminary data.</text>
</comment>
<proteinExistence type="predicted"/>
<evidence type="ECO:0000313" key="2">
    <source>
        <dbReference type="EMBL" id="KAK1848270.1"/>
    </source>
</evidence>
<dbReference type="Proteomes" id="UP001243330">
    <property type="component" value="Unassembled WGS sequence"/>
</dbReference>
<evidence type="ECO:0000256" key="1">
    <source>
        <dbReference type="SAM" id="MobiDB-lite"/>
    </source>
</evidence>
<dbReference type="EMBL" id="JAQOWY010000176">
    <property type="protein sequence ID" value="KAK1848270.1"/>
    <property type="molecule type" value="Genomic_DNA"/>
</dbReference>
<dbReference type="AlphaFoldDB" id="A0AAD9AJ10"/>
<feature type="compositionally biased region" description="Low complexity" evidence="1">
    <location>
        <begin position="90"/>
        <end position="101"/>
    </location>
</feature>
<name>A0AAD9AJ10_9PEZI</name>
<accession>A0AAD9AJ10</accession>
<protein>
    <submittedName>
        <fullName evidence="2">Uncharacterized protein</fullName>
    </submittedName>
</protein>
<evidence type="ECO:0000313" key="3">
    <source>
        <dbReference type="Proteomes" id="UP001243330"/>
    </source>
</evidence>
<organism evidence="2 3">
    <name type="scientific">Colletotrichum chrysophilum</name>
    <dbReference type="NCBI Taxonomy" id="1836956"/>
    <lineage>
        <taxon>Eukaryota</taxon>
        <taxon>Fungi</taxon>
        <taxon>Dikarya</taxon>
        <taxon>Ascomycota</taxon>
        <taxon>Pezizomycotina</taxon>
        <taxon>Sordariomycetes</taxon>
        <taxon>Hypocreomycetidae</taxon>
        <taxon>Glomerellales</taxon>
        <taxon>Glomerellaceae</taxon>
        <taxon>Colletotrichum</taxon>
        <taxon>Colletotrichum gloeosporioides species complex</taxon>
    </lineage>
</organism>
<feature type="region of interest" description="Disordered" evidence="1">
    <location>
        <begin position="78"/>
        <end position="101"/>
    </location>
</feature>
<keyword evidence="3" id="KW-1185">Reference proteome</keyword>